<dbReference type="SUPFAM" id="SSF56281">
    <property type="entry name" value="Metallo-hydrolase/oxidoreductase"/>
    <property type="match status" value="1"/>
</dbReference>
<evidence type="ECO:0000313" key="2">
    <source>
        <dbReference type="EMBL" id="GER93315.1"/>
    </source>
</evidence>
<dbReference type="AlphaFoldDB" id="A0A5J4KZA6"/>
<organism evidence="2">
    <name type="scientific">hot springs metagenome</name>
    <dbReference type="NCBI Taxonomy" id="433727"/>
    <lineage>
        <taxon>unclassified sequences</taxon>
        <taxon>metagenomes</taxon>
        <taxon>ecological metagenomes</taxon>
    </lineage>
</organism>
<dbReference type="InterPro" id="IPR036866">
    <property type="entry name" value="RibonucZ/Hydroxyglut_hydro"/>
</dbReference>
<dbReference type="CDD" id="cd07735">
    <property type="entry name" value="class_II_PDE_MBL-fold"/>
    <property type="match status" value="1"/>
</dbReference>
<dbReference type="PANTHER" id="PTHR28283:SF1">
    <property type="entry name" value="3',5'-CYCLIC-NUCLEOTIDE PHOSPHODIESTERASE 1"/>
    <property type="match status" value="1"/>
</dbReference>
<dbReference type="PANTHER" id="PTHR28283">
    <property type="entry name" value="3',5'-CYCLIC-NUCLEOTIDE PHOSPHODIESTERASE 1"/>
    <property type="match status" value="1"/>
</dbReference>
<accession>A0A5J4KZA6</accession>
<name>A0A5J4KZA6_9ZZZZ</name>
<dbReference type="GO" id="GO:0047555">
    <property type="term" value="F:3',5'-cyclic-GMP phosphodiesterase activity"/>
    <property type="evidence" value="ECO:0007669"/>
    <property type="project" value="TreeGrafter"/>
</dbReference>
<dbReference type="PRINTS" id="PR00388">
    <property type="entry name" value="PDIESTERASE2"/>
</dbReference>
<dbReference type="InterPro" id="IPR000396">
    <property type="entry name" value="Pdiesterase2"/>
</dbReference>
<evidence type="ECO:0000259" key="1">
    <source>
        <dbReference type="SMART" id="SM00849"/>
    </source>
</evidence>
<dbReference type="InterPro" id="IPR001279">
    <property type="entry name" value="Metallo-B-lactamas"/>
</dbReference>
<dbReference type="Gene3D" id="3.60.15.10">
    <property type="entry name" value="Ribonuclease Z/Hydroxyacylglutathione hydrolase-like"/>
    <property type="match status" value="1"/>
</dbReference>
<dbReference type="GO" id="GO:0004115">
    <property type="term" value="F:3',5'-cyclic-AMP phosphodiesterase activity"/>
    <property type="evidence" value="ECO:0007669"/>
    <property type="project" value="InterPro"/>
</dbReference>
<dbReference type="GO" id="GO:0006198">
    <property type="term" value="P:cAMP catabolic process"/>
    <property type="evidence" value="ECO:0007669"/>
    <property type="project" value="InterPro"/>
</dbReference>
<dbReference type="GO" id="GO:1902660">
    <property type="term" value="P:negative regulation of glucose mediated signaling pathway"/>
    <property type="evidence" value="ECO:0007669"/>
    <property type="project" value="TreeGrafter"/>
</dbReference>
<reference evidence="2" key="1">
    <citation type="submission" date="2019-10" db="EMBL/GenBank/DDBJ databases">
        <title>Metagenomic sequencing of thiosulfate-disproportionating enrichment culture.</title>
        <authorList>
            <person name="Umezawa K."/>
            <person name="Kojima H."/>
            <person name="Fukui M."/>
        </authorList>
    </citation>
    <scope>NUCLEOTIDE SEQUENCE</scope>
    <source>
        <strain evidence="2">45J</strain>
    </source>
</reference>
<comment type="caution">
    <text evidence="2">The sequence shown here is derived from an EMBL/GenBank/DDBJ whole genome shotgun (WGS) entry which is preliminary data.</text>
</comment>
<dbReference type="Pfam" id="PF12706">
    <property type="entry name" value="Lactamase_B_2"/>
    <property type="match status" value="1"/>
</dbReference>
<dbReference type="EMBL" id="BLAB01000001">
    <property type="protein sequence ID" value="GER93315.1"/>
    <property type="molecule type" value="Genomic_DNA"/>
</dbReference>
<protein>
    <submittedName>
        <fullName evidence="2">3',5'-cyclic-nucleotide phosphodiesterase</fullName>
    </submittedName>
</protein>
<feature type="domain" description="Metallo-beta-lactamase" evidence="1">
    <location>
        <begin position="17"/>
        <end position="199"/>
    </location>
</feature>
<sequence>MKVKVLGCSGAEFPGHNPPGFLLDDEILFDAGSLTNVLDKSAQAKIKDIFITHAHLDHIRGISFLADNIIVAKRRQRVNIISIPLVIKTIKKNLLNDSLWPDFTMIPDYENAVLKYREIKPSESIRINDYKITPYSVHHSVPAVGYLVEDSSKKRFFYTGDTGPTDSTWNAIGDKKIHCLIIEVSFPNKMRNMAILTGHLTPQLLKEELMKIKQMPDKIYITHPKPQHFNAIKRELERLKIENLRLLKDGDIIRI</sequence>
<dbReference type="SMART" id="SM00849">
    <property type="entry name" value="Lactamase_B"/>
    <property type="match status" value="1"/>
</dbReference>
<proteinExistence type="predicted"/>
<gene>
    <name evidence="2" type="ORF">A45J_1052</name>
</gene>